<dbReference type="Pfam" id="PF02350">
    <property type="entry name" value="Epimerase_2"/>
    <property type="match status" value="1"/>
</dbReference>
<name>A0A382JTT7_9ZZZZ</name>
<dbReference type="SUPFAM" id="SSF53756">
    <property type="entry name" value="UDP-Glycosyltransferase/glycogen phosphorylase"/>
    <property type="match status" value="1"/>
</dbReference>
<evidence type="ECO:0000259" key="1">
    <source>
        <dbReference type="Pfam" id="PF02350"/>
    </source>
</evidence>
<dbReference type="CDD" id="cd03786">
    <property type="entry name" value="GTB_UDP-GlcNAc_2-Epimerase"/>
    <property type="match status" value="1"/>
</dbReference>
<gene>
    <name evidence="2" type="ORF">METZ01_LOCUS267929</name>
</gene>
<dbReference type="AlphaFoldDB" id="A0A382JTT7"/>
<dbReference type="NCBIfam" id="TIGR00236">
    <property type="entry name" value="wecB"/>
    <property type="match status" value="1"/>
</dbReference>
<dbReference type="PANTHER" id="PTHR43174:SF1">
    <property type="entry name" value="UDP-N-ACETYLGLUCOSAMINE 2-EPIMERASE"/>
    <property type="match status" value="1"/>
</dbReference>
<feature type="domain" description="UDP-N-acetylglucosamine 2-epimerase" evidence="1">
    <location>
        <begin position="29"/>
        <end position="342"/>
    </location>
</feature>
<dbReference type="PANTHER" id="PTHR43174">
    <property type="entry name" value="UDP-N-ACETYLGLUCOSAMINE 2-EPIMERASE"/>
    <property type="match status" value="1"/>
</dbReference>
<protein>
    <recommendedName>
        <fullName evidence="1">UDP-N-acetylglucosamine 2-epimerase domain-containing protein</fullName>
    </recommendedName>
</protein>
<dbReference type="InterPro" id="IPR003331">
    <property type="entry name" value="UDP_GlcNAc_Epimerase_2_dom"/>
</dbReference>
<dbReference type="InterPro" id="IPR029767">
    <property type="entry name" value="WecB-like"/>
</dbReference>
<dbReference type="EMBL" id="UINC01076167">
    <property type="protein sequence ID" value="SVC15075.1"/>
    <property type="molecule type" value="Genomic_DNA"/>
</dbReference>
<accession>A0A382JTT7</accession>
<organism evidence="2">
    <name type="scientific">marine metagenome</name>
    <dbReference type="NCBI Taxonomy" id="408172"/>
    <lineage>
        <taxon>unclassified sequences</taxon>
        <taxon>metagenomes</taxon>
        <taxon>ecological metagenomes</taxon>
    </lineage>
</organism>
<reference evidence="2" key="1">
    <citation type="submission" date="2018-05" db="EMBL/GenBank/DDBJ databases">
        <authorList>
            <person name="Lanie J.A."/>
            <person name="Ng W.-L."/>
            <person name="Kazmierczak K.M."/>
            <person name="Andrzejewski T.M."/>
            <person name="Davidsen T.M."/>
            <person name="Wayne K.J."/>
            <person name="Tettelin H."/>
            <person name="Glass J.I."/>
            <person name="Rusch D."/>
            <person name="Podicherti R."/>
            <person name="Tsui H.-C.T."/>
            <person name="Winkler M.E."/>
        </authorList>
    </citation>
    <scope>NUCLEOTIDE SEQUENCE</scope>
</reference>
<proteinExistence type="predicted"/>
<sequence>MKLTFIVGARPQFIKLAPIWKAAKSLKHNIRIIHTGQHYDDKLSKIFFSELGIPKPNNNLGVGSLSHAKQTGMMMEKLEAEFIQNKPDWILVFGDTNSTLAGALTASKLGIKTAHIEAGLRSYNKEMPEEINRVVTDHLSELLFVPTEQGMKNLKLEGLESKSFQTGDLMADLLKNMKKDIKAKRKKYDDYYLLTLHRPASVDNIETFNWILQQIASLEENIIFPIHPRTLNTIKTNRIKINTNIKIISPQGYSDFQTLIANCKGVLTDSGGIQKEAYLWKKPCFTIRSETEWIETVELGWNTIVKPNEGNLKKTIASWKKPEKYNNIYGNGNSAHTIIQKLSGKKSA</sequence>
<dbReference type="Gene3D" id="3.40.50.2000">
    <property type="entry name" value="Glycogen Phosphorylase B"/>
    <property type="match status" value="2"/>
</dbReference>
<evidence type="ECO:0000313" key="2">
    <source>
        <dbReference type="EMBL" id="SVC15075.1"/>
    </source>
</evidence>